<evidence type="ECO:0000313" key="2">
    <source>
        <dbReference type="EMBL" id="MBC8575188.1"/>
    </source>
</evidence>
<keyword evidence="3" id="KW-1185">Reference proteome</keyword>
<gene>
    <name evidence="2" type="ORF">H8717_02020</name>
</gene>
<feature type="compositionally biased region" description="Basic and acidic residues" evidence="1">
    <location>
        <begin position="95"/>
        <end position="104"/>
    </location>
</feature>
<reference evidence="2 3" key="1">
    <citation type="submission" date="2020-08" db="EMBL/GenBank/DDBJ databases">
        <title>Genome public.</title>
        <authorList>
            <person name="Liu C."/>
            <person name="Sun Q."/>
        </authorList>
    </citation>
    <scope>NUCLEOTIDE SEQUENCE [LARGE SCALE GENOMIC DNA]</scope>
    <source>
        <strain evidence="2 3">BX1</strain>
    </source>
</reference>
<proteinExistence type="predicted"/>
<evidence type="ECO:0000256" key="1">
    <source>
        <dbReference type="SAM" id="MobiDB-lite"/>
    </source>
</evidence>
<protein>
    <submittedName>
        <fullName evidence="2">Uncharacterized protein</fullName>
    </submittedName>
</protein>
<feature type="region of interest" description="Disordered" evidence="1">
    <location>
        <begin position="80"/>
        <end position="104"/>
    </location>
</feature>
<dbReference type="RefSeq" id="WP_262398845.1">
    <property type="nucleotide sequence ID" value="NZ_JACRTB010000003.1"/>
</dbReference>
<dbReference type="EMBL" id="JACRTB010000003">
    <property type="protein sequence ID" value="MBC8575188.1"/>
    <property type="molecule type" value="Genomic_DNA"/>
</dbReference>
<sequence>MKTGLSKKQKTIAIFFDEDNDITEVMTHNTNLKNRLRKYASLHPNLCKQTDDNEQGGLTFEIQKKRLSIKLTAPYTEERRKAASELAKKNTQNLRRKENENPVL</sequence>
<accession>A0ABR7NHM5</accession>
<dbReference type="Proteomes" id="UP000658131">
    <property type="component" value="Unassembled WGS sequence"/>
</dbReference>
<comment type="caution">
    <text evidence="2">The sequence shown here is derived from an EMBL/GenBank/DDBJ whole genome shotgun (WGS) entry which is preliminary data.</text>
</comment>
<evidence type="ECO:0000313" key="3">
    <source>
        <dbReference type="Proteomes" id="UP000658131"/>
    </source>
</evidence>
<organism evidence="2 3">
    <name type="scientific">Yanshouia hominis</name>
    <dbReference type="NCBI Taxonomy" id="2763673"/>
    <lineage>
        <taxon>Bacteria</taxon>
        <taxon>Bacillati</taxon>
        <taxon>Bacillota</taxon>
        <taxon>Clostridia</taxon>
        <taxon>Eubacteriales</taxon>
        <taxon>Oscillospiraceae</taxon>
        <taxon>Yanshouia</taxon>
    </lineage>
</organism>
<name>A0ABR7NHM5_9FIRM</name>